<keyword evidence="11 13" id="KW-0472">Membrane</keyword>
<accession>A0A517LLM1</accession>
<evidence type="ECO:0000256" key="9">
    <source>
        <dbReference type="ARBA" id="ARBA00023010"/>
    </source>
</evidence>
<keyword evidence="9" id="KW-0811">Translocation</keyword>
<keyword evidence="8 13" id="KW-1133">Transmembrane helix</keyword>
<reference evidence="14 15" key="1">
    <citation type="submission" date="2019-07" db="EMBL/GenBank/DDBJ databases">
        <title>Finished genome of Venturia effusa.</title>
        <authorList>
            <person name="Young C.A."/>
            <person name="Cox M.P."/>
            <person name="Ganley A.R.D."/>
            <person name="David W.J."/>
        </authorList>
    </citation>
    <scope>NUCLEOTIDE SEQUENCE [LARGE SCALE GENOMIC DNA]</scope>
    <source>
        <strain evidence="15">albino</strain>
    </source>
</reference>
<dbReference type="EMBL" id="CP042199">
    <property type="protein sequence ID" value="QDS76534.1"/>
    <property type="molecule type" value="Genomic_DNA"/>
</dbReference>
<dbReference type="GO" id="GO:0051028">
    <property type="term" value="P:mRNA transport"/>
    <property type="evidence" value="ECO:0007669"/>
    <property type="project" value="UniProtKB-KW"/>
</dbReference>
<dbReference type="GO" id="GO:0031965">
    <property type="term" value="C:nuclear membrane"/>
    <property type="evidence" value="ECO:0007669"/>
    <property type="project" value="UniProtKB-SubCell"/>
</dbReference>
<dbReference type="AlphaFoldDB" id="A0A517LLM1"/>
<dbReference type="GO" id="GO:0106166">
    <property type="term" value="F:spindle pole body-nuclear membrane anchor activity"/>
    <property type="evidence" value="ECO:0007669"/>
    <property type="project" value="TreeGrafter"/>
</dbReference>
<keyword evidence="5 13" id="KW-0812">Transmembrane</keyword>
<dbReference type="GO" id="GO:0006999">
    <property type="term" value="P:nuclear pore organization"/>
    <property type="evidence" value="ECO:0007669"/>
    <property type="project" value="TreeGrafter"/>
</dbReference>
<evidence type="ECO:0000256" key="10">
    <source>
        <dbReference type="ARBA" id="ARBA00023132"/>
    </source>
</evidence>
<dbReference type="PANTHER" id="PTHR13269:SF6">
    <property type="entry name" value="NUCLEOPORIN NDC1"/>
    <property type="match status" value="1"/>
</dbReference>
<evidence type="ECO:0000256" key="6">
    <source>
        <dbReference type="ARBA" id="ARBA00022816"/>
    </source>
</evidence>
<dbReference type="GO" id="GO:0005816">
    <property type="term" value="C:spindle pole body"/>
    <property type="evidence" value="ECO:0007669"/>
    <property type="project" value="TreeGrafter"/>
</dbReference>
<comment type="similarity">
    <text evidence="3">Belongs to the NDC1 family.</text>
</comment>
<evidence type="ECO:0000256" key="2">
    <source>
        <dbReference type="ARBA" id="ARBA00004567"/>
    </source>
</evidence>
<evidence type="ECO:0000256" key="8">
    <source>
        <dbReference type="ARBA" id="ARBA00022989"/>
    </source>
</evidence>
<organism evidence="14 15">
    <name type="scientific">Venturia effusa</name>
    <dbReference type="NCBI Taxonomy" id="50376"/>
    <lineage>
        <taxon>Eukaryota</taxon>
        <taxon>Fungi</taxon>
        <taxon>Dikarya</taxon>
        <taxon>Ascomycota</taxon>
        <taxon>Pezizomycotina</taxon>
        <taxon>Dothideomycetes</taxon>
        <taxon>Pleosporomycetidae</taxon>
        <taxon>Venturiales</taxon>
        <taxon>Venturiaceae</taxon>
        <taxon>Venturia</taxon>
    </lineage>
</organism>
<dbReference type="GO" id="GO:0070631">
    <property type="term" value="P:spindle pole body localization"/>
    <property type="evidence" value="ECO:0007669"/>
    <property type="project" value="TreeGrafter"/>
</dbReference>
<sequence>MATPVVKRARPYRDFLTPALHRRFTSAALLALAVCYADAVWMAEWDGLNFIWQLQPFSYTGIRAPLLFISALVVAILRVSRTHIGTRATTSPLETLRKELFDVSTYLTFVWYMLSAWVFSEVYIWGRPAEAKLRTTFAARPHERGVKINERAVAFRAIFLSIGFIQSFWHIIKDADKVAPHKTITDASSKQTPIVEAPLAQLRNDMRRIVIQAAKVASAAIPCIFLYLLPPIRSICWGWGYWFLKKFHTLTPGQDKAKSGLAPFPDFLFRLSTEMFLLIILWEITNTAYSAYISQEPLKKGRPLTDDSKDPNGSLINGLKSKKQFARASAFWELSMITSRFPDRRQTIYDELERPGGSTFSQILALSLAQVSSVNSRISAHSAKSAPSPASSEQQTVLVRVPQAAPLRTDPIFANTTEKPRLVTTLAKQYGNSPGAKPIHNAIEFGSQKLLTPAQREKLQRQPEVVEKKVEGLWTEVLKSPVGYFLRKPFSRLATKVVCGKDGYSESGVLIDAISAVSILAKEALKGDHYARVQREIPNILLTFTETINAIESFLASSAPHGTDVFFTQDARGEVIEVNEVLQVLKDSTGGILMVYGEYLANLGMSQAQISEVKAVAAVPRKDKGKKRAVEAAPEMAQI</sequence>
<evidence type="ECO:0000313" key="15">
    <source>
        <dbReference type="Proteomes" id="UP000316270"/>
    </source>
</evidence>
<dbReference type="OrthoDB" id="67850at2759"/>
<feature type="transmembrane region" description="Helical" evidence="13">
    <location>
        <begin position="100"/>
        <end position="119"/>
    </location>
</feature>
<keyword evidence="10" id="KW-0906">Nuclear pore complex</keyword>
<keyword evidence="12" id="KW-0539">Nucleus</keyword>
<keyword evidence="7" id="KW-0653">Protein transport</keyword>
<dbReference type="GO" id="GO:0070762">
    <property type="term" value="C:nuclear pore transmembrane ring"/>
    <property type="evidence" value="ECO:0007669"/>
    <property type="project" value="TreeGrafter"/>
</dbReference>
<evidence type="ECO:0000256" key="13">
    <source>
        <dbReference type="SAM" id="Phobius"/>
    </source>
</evidence>
<keyword evidence="6" id="KW-0509">mRNA transport</keyword>
<dbReference type="Pfam" id="PF09531">
    <property type="entry name" value="Ndc1_Nup"/>
    <property type="match status" value="1"/>
</dbReference>
<evidence type="ECO:0000256" key="7">
    <source>
        <dbReference type="ARBA" id="ARBA00022927"/>
    </source>
</evidence>
<comment type="subcellular location">
    <subcellularLocation>
        <location evidence="1">Nucleus membrane</location>
        <topology evidence="1">Multi-pass membrane protein</topology>
    </subcellularLocation>
    <subcellularLocation>
        <location evidence="2">Nucleus</location>
        <location evidence="2">Nuclear pore complex</location>
    </subcellularLocation>
</comment>
<protein>
    <recommendedName>
        <fullName evidence="16">Nucleoporin NDC1</fullName>
    </recommendedName>
</protein>
<evidence type="ECO:0000256" key="11">
    <source>
        <dbReference type="ARBA" id="ARBA00023136"/>
    </source>
</evidence>
<keyword evidence="4" id="KW-0813">Transport</keyword>
<evidence type="ECO:0000256" key="12">
    <source>
        <dbReference type="ARBA" id="ARBA00023242"/>
    </source>
</evidence>
<keyword evidence="15" id="KW-1185">Reference proteome</keyword>
<dbReference type="STRING" id="50376.A0A517LLM1"/>
<dbReference type="GO" id="GO:0015031">
    <property type="term" value="P:protein transport"/>
    <property type="evidence" value="ECO:0007669"/>
    <property type="project" value="UniProtKB-KW"/>
</dbReference>
<evidence type="ECO:0000313" key="14">
    <source>
        <dbReference type="EMBL" id="QDS76534.1"/>
    </source>
</evidence>
<evidence type="ECO:0000256" key="3">
    <source>
        <dbReference type="ARBA" id="ARBA00005760"/>
    </source>
</evidence>
<evidence type="ECO:0000256" key="1">
    <source>
        <dbReference type="ARBA" id="ARBA00004232"/>
    </source>
</evidence>
<name>A0A517LLM1_9PEZI</name>
<feature type="transmembrane region" description="Helical" evidence="13">
    <location>
        <begin position="61"/>
        <end position="79"/>
    </location>
</feature>
<evidence type="ECO:0008006" key="16">
    <source>
        <dbReference type="Google" id="ProtNLM"/>
    </source>
</evidence>
<evidence type="ECO:0000256" key="5">
    <source>
        <dbReference type="ARBA" id="ARBA00022692"/>
    </source>
</evidence>
<gene>
    <name evidence="14" type="ORF">FKW77_006103</name>
</gene>
<dbReference type="PANTHER" id="PTHR13269">
    <property type="entry name" value="NUCLEOPORIN NDC1"/>
    <property type="match status" value="1"/>
</dbReference>
<dbReference type="InterPro" id="IPR019049">
    <property type="entry name" value="Nucleoporin_prot_Ndc1/Nup"/>
</dbReference>
<dbReference type="Proteomes" id="UP000316270">
    <property type="component" value="Chromosome 15"/>
</dbReference>
<evidence type="ECO:0000256" key="4">
    <source>
        <dbReference type="ARBA" id="ARBA00022448"/>
    </source>
</evidence>
<proteinExistence type="inferred from homology"/>